<feature type="transmembrane region" description="Helical" evidence="5">
    <location>
        <begin position="6"/>
        <end position="26"/>
    </location>
</feature>
<dbReference type="PANTHER" id="PTHR47870">
    <property type="entry name" value="CYTOCHROME C-TYPE BIOGENESIS PROTEIN CCMH"/>
    <property type="match status" value="1"/>
</dbReference>
<dbReference type="Proteomes" id="UP000599523">
    <property type="component" value="Unassembled WGS sequence"/>
</dbReference>
<dbReference type="GO" id="GO:0030313">
    <property type="term" value="C:cell envelope"/>
    <property type="evidence" value="ECO:0007669"/>
    <property type="project" value="UniProtKB-SubCell"/>
</dbReference>
<evidence type="ECO:0000259" key="7">
    <source>
        <dbReference type="Pfam" id="PF23914"/>
    </source>
</evidence>
<protein>
    <submittedName>
        <fullName evidence="8">C-type cytochrome biogenesis protein CcmI</fullName>
    </submittedName>
</protein>
<keyword evidence="9" id="KW-1185">Reference proteome</keyword>
<keyword evidence="5" id="KW-0472">Membrane</keyword>
<feature type="transmembrane region" description="Helical" evidence="5">
    <location>
        <begin position="99"/>
        <end position="117"/>
    </location>
</feature>
<keyword evidence="5" id="KW-0812">Transmembrane</keyword>
<reference evidence="8" key="1">
    <citation type="submission" date="2019-12" db="EMBL/GenBank/DDBJ databases">
        <title>Comparative genomics gives insights into the taxonomy of the Azoarcus-Aromatoleum group and reveals separate origins of nif in the plant-associated Azoarcus and non-plant-associated Aromatoleum sub-groups.</title>
        <authorList>
            <person name="Lafos M."/>
            <person name="Maluk M."/>
            <person name="Batista M."/>
            <person name="Junghare M."/>
            <person name="Carmona M."/>
            <person name="Faoro H."/>
            <person name="Cruz L.M."/>
            <person name="Battistoni F."/>
            <person name="De Souza E."/>
            <person name="Pedrosa F."/>
            <person name="Chen W.-M."/>
            <person name="Poole P.S."/>
            <person name="Dixon R.A."/>
            <person name="James E.K."/>
        </authorList>
    </citation>
    <scope>NUCLEOTIDE SEQUENCE</scope>
    <source>
        <strain evidence="8">NSC3</strain>
    </source>
</reference>
<dbReference type="InterPro" id="IPR051263">
    <property type="entry name" value="C-type_cytochrome_biogenesis"/>
</dbReference>
<comment type="caution">
    <text evidence="8">The sequence shown here is derived from an EMBL/GenBank/DDBJ whole genome shotgun (WGS) entry which is preliminary data.</text>
</comment>
<proteinExistence type="predicted"/>
<dbReference type="Gene3D" id="1.25.40.10">
    <property type="entry name" value="Tetratricopeptide repeat domain"/>
    <property type="match status" value="1"/>
</dbReference>
<dbReference type="AlphaFoldDB" id="A0A972FMC8"/>
<dbReference type="Pfam" id="PF23892">
    <property type="entry name" value="Ig_CycH"/>
    <property type="match status" value="1"/>
</dbReference>
<dbReference type="InterPro" id="IPR011990">
    <property type="entry name" value="TPR-like_helical_dom_sf"/>
</dbReference>
<evidence type="ECO:0000259" key="6">
    <source>
        <dbReference type="Pfam" id="PF23892"/>
    </source>
</evidence>
<dbReference type="NCBIfam" id="TIGR03142">
    <property type="entry name" value="cytochro_ccmI"/>
    <property type="match status" value="1"/>
</dbReference>
<dbReference type="InterPro" id="IPR056412">
    <property type="entry name" value="Ig_CycH"/>
</dbReference>
<keyword evidence="2" id="KW-0677">Repeat</keyword>
<name>A0A972FMC8_9RHOO</name>
<dbReference type="Pfam" id="PF23914">
    <property type="entry name" value="TPR_CcmH_CycH"/>
    <property type="match status" value="1"/>
</dbReference>
<evidence type="ECO:0000256" key="4">
    <source>
        <dbReference type="ARBA" id="ARBA00022803"/>
    </source>
</evidence>
<evidence type="ECO:0000256" key="1">
    <source>
        <dbReference type="ARBA" id="ARBA00004196"/>
    </source>
</evidence>
<evidence type="ECO:0000256" key="5">
    <source>
        <dbReference type="SAM" id="Phobius"/>
    </source>
</evidence>
<evidence type="ECO:0000313" key="8">
    <source>
        <dbReference type="EMBL" id="NMG04906.1"/>
    </source>
</evidence>
<dbReference type="RefSeq" id="WP_168989534.1">
    <property type="nucleotide sequence ID" value="NZ_CAWPHM010000079.1"/>
</dbReference>
<comment type="subcellular location">
    <subcellularLocation>
        <location evidence="1">Cell envelope</location>
    </subcellularLocation>
</comment>
<keyword evidence="3" id="KW-0201">Cytochrome c-type biogenesis</keyword>
<accession>A0A972FMC8</accession>
<feature type="domain" description="Cytochrome c-type biogenesis protein H Ig-like" evidence="6">
    <location>
        <begin position="305"/>
        <end position="406"/>
    </location>
</feature>
<dbReference type="SUPFAM" id="SSF48452">
    <property type="entry name" value="TPR-like"/>
    <property type="match status" value="1"/>
</dbReference>
<keyword evidence="4" id="KW-0802">TPR repeat</keyword>
<dbReference type="InterPro" id="IPR017560">
    <property type="entry name" value="Cyt_c_biogenesis_CcmI"/>
</dbReference>
<evidence type="ECO:0000313" key="9">
    <source>
        <dbReference type="Proteomes" id="UP000599523"/>
    </source>
</evidence>
<feature type="domain" description="Cytochrome c-type biogenesis protein H TPR" evidence="7">
    <location>
        <begin position="127"/>
        <end position="265"/>
    </location>
</feature>
<dbReference type="EMBL" id="WTVM01000171">
    <property type="protein sequence ID" value="NMG04906.1"/>
    <property type="molecule type" value="Genomic_DNA"/>
</dbReference>
<dbReference type="PANTHER" id="PTHR47870:SF1">
    <property type="entry name" value="CYTOCHROME C-TYPE BIOGENESIS PROTEIN CCMH"/>
    <property type="match status" value="1"/>
</dbReference>
<evidence type="ECO:0000256" key="2">
    <source>
        <dbReference type="ARBA" id="ARBA00022737"/>
    </source>
</evidence>
<organism evidence="8 9">
    <name type="scientific">Azoarcus taiwanensis</name>
    <dbReference type="NCBI Taxonomy" id="666964"/>
    <lineage>
        <taxon>Bacteria</taxon>
        <taxon>Pseudomonadati</taxon>
        <taxon>Pseudomonadota</taxon>
        <taxon>Betaproteobacteria</taxon>
        <taxon>Rhodocyclales</taxon>
        <taxon>Zoogloeaceae</taxon>
        <taxon>Azoarcus</taxon>
    </lineage>
</organism>
<dbReference type="InterPro" id="IPR056413">
    <property type="entry name" value="TPR_CcmH_CycH"/>
</dbReference>
<keyword evidence="5" id="KW-1133">Transmembrane helix</keyword>
<sequence length="410" mass="43742">MTGFTILAAALLVGALLFVVPPMLGFGRRRRAHAVRQRQADIALVVLREQLAELEADREAGTLADAEYQRARDELEQRALEEGRAAEDGSDMSPARMPAVALALTIPALAVFFYLWIGEPDALDPVKVAGEPSHEISTEQMAGLVAQLAQRLEADPSDPTGWLMLVRSYAMMGDLDAAAATWRRIGDKAPDDAGILVDWADILVAGSDGDFSGEPDRLIARALELEPDNFKALALAGSAAFQRSQYQVAADHWEKILAQIPPSEDGYQQVLTSVNEARTRAGLSPMADNGAVLEPPTAASTLGLTGTLTLAENLHDQVSPDEAIFVFVRPAAGGIPIAALRFRVADLPVEFDFRNADLMTQSSLPDQVVIAARLSRGGDATARSGDLEGSSDVVAIDAVGVEVVIDSVRE</sequence>
<gene>
    <name evidence="8" type="primary">ccmI</name>
    <name evidence="8" type="ORF">GPA21_18295</name>
</gene>
<evidence type="ECO:0000256" key="3">
    <source>
        <dbReference type="ARBA" id="ARBA00022748"/>
    </source>
</evidence>
<dbReference type="GO" id="GO:0017004">
    <property type="term" value="P:cytochrome complex assembly"/>
    <property type="evidence" value="ECO:0007669"/>
    <property type="project" value="UniProtKB-KW"/>
</dbReference>